<keyword evidence="4" id="KW-0378">Hydrolase</keyword>
<comment type="subcellular location">
    <subcellularLocation>
        <location evidence="1">Nucleus</location>
    </subcellularLocation>
</comment>
<keyword evidence="3" id="KW-0547">Nucleotide-binding</keyword>
<evidence type="ECO:0000256" key="4">
    <source>
        <dbReference type="ARBA" id="ARBA00022801"/>
    </source>
</evidence>
<dbReference type="PANTHER" id="PTHR45626">
    <property type="entry name" value="TRANSCRIPTION TERMINATION FACTOR 2-RELATED"/>
    <property type="match status" value="1"/>
</dbReference>
<name>A0ABP0ZZR4_9BRYO</name>
<evidence type="ECO:0000313" key="9">
    <source>
        <dbReference type="EMBL" id="CAK9856179.1"/>
    </source>
</evidence>
<dbReference type="InterPro" id="IPR014001">
    <property type="entry name" value="Helicase_ATP-bd"/>
</dbReference>
<feature type="non-terminal residue" evidence="9">
    <location>
        <position position="676"/>
    </location>
</feature>
<dbReference type="SUPFAM" id="SSF52540">
    <property type="entry name" value="P-loop containing nucleoside triphosphate hydrolases"/>
    <property type="match status" value="2"/>
</dbReference>
<evidence type="ECO:0000256" key="6">
    <source>
        <dbReference type="ARBA" id="ARBA00022840"/>
    </source>
</evidence>
<comment type="caution">
    <text evidence="9">The sequence shown here is derived from an EMBL/GenBank/DDBJ whole genome shotgun (WGS) entry which is preliminary data.</text>
</comment>
<feature type="domain" description="Helicase ATP-binding" evidence="8">
    <location>
        <begin position="330"/>
        <end position="547"/>
    </location>
</feature>
<evidence type="ECO:0000256" key="2">
    <source>
        <dbReference type="ARBA" id="ARBA00022723"/>
    </source>
</evidence>
<evidence type="ECO:0000256" key="1">
    <source>
        <dbReference type="ARBA" id="ARBA00004123"/>
    </source>
</evidence>
<dbReference type="InterPro" id="IPR038718">
    <property type="entry name" value="SNF2-like_sf"/>
</dbReference>
<sequence length="676" mass="75342">MARQVSKQSIEEMRAVLGPEPSDMDLIRALHLSRNDVASAINILFDTPHFQSKSAKSTARAAPSIKAKGKGPFEVRKPWGRSKGTAEIVRFSCGEWGEVGRIPGDWARSLIPLIQAGKVRVDGKCQCAPATLSLLDSIVVLLRVHLNRSLFIDFNCGLKTPITASAEGTTTQPLPAIIRLLRREPFKKAAFTPEDLYTRKRSLDLQGSGSEPLGAVLPAEKRLNLASKRVQGEENEEEGTAMSDEDVNKLVGTSESCQLPEMEPPNALQCELRSYQKQALHWMTQLEIGLTREDAADTLHPCWEAYHLAEGSELAFYLNVFSGEATLDFPSALQTARGGILADAMGLGKTVMTISLILANPGRGGMDLPKVAKPSQEDPNSPSGLQLCLQEESIIQSTNQIKDSKRSRSSAQRGGGTLIVCPMTLLGQWKTEFETHVVGGLMSVYAYYGHDRLRERSALTDHDIVLTTYGVLASEWSQPNFLEEGPLHSIHWYRVVLDEAHTIKAFRSNASQAVFQLTADRRWCLTGTPIQNKLEDIFSLLHFLRVEPWSNYGWWNKLVQKPFEDGDVRGLKLLQAILRPLMLRRTKESCDKDGRPILVLPSADMQVVECELTEAEQDFYQALYKKSKVKFDKFVEQGKVLHNYASILELLLRLRQCCDHPFLVLSRGDTAEYADL</sequence>
<dbReference type="InterPro" id="IPR027417">
    <property type="entry name" value="P-loop_NTPase"/>
</dbReference>
<dbReference type="InterPro" id="IPR056450">
    <property type="entry name" value="UBA_RAD5A"/>
</dbReference>
<keyword evidence="10" id="KW-1185">Reference proteome</keyword>
<dbReference type="Pfam" id="PF00176">
    <property type="entry name" value="SNF2-rel_dom"/>
    <property type="match status" value="1"/>
</dbReference>
<dbReference type="CDD" id="cd18008">
    <property type="entry name" value="DEXDc_SHPRH-like"/>
    <property type="match status" value="1"/>
</dbReference>
<evidence type="ECO:0000256" key="5">
    <source>
        <dbReference type="ARBA" id="ARBA00022833"/>
    </source>
</evidence>
<dbReference type="PROSITE" id="PS51192">
    <property type="entry name" value="HELICASE_ATP_BIND_1"/>
    <property type="match status" value="1"/>
</dbReference>
<dbReference type="Gene3D" id="3.40.50.300">
    <property type="entry name" value="P-loop containing nucleotide triphosphate hydrolases"/>
    <property type="match status" value="1"/>
</dbReference>
<dbReference type="Pfam" id="PF08797">
    <property type="entry name" value="HIRAN"/>
    <property type="match status" value="1"/>
</dbReference>
<evidence type="ECO:0000256" key="3">
    <source>
        <dbReference type="ARBA" id="ARBA00022741"/>
    </source>
</evidence>
<protein>
    <recommendedName>
        <fullName evidence="8">Helicase ATP-binding domain-containing protein</fullName>
    </recommendedName>
</protein>
<dbReference type="InterPro" id="IPR000330">
    <property type="entry name" value="SNF2_N"/>
</dbReference>
<dbReference type="Pfam" id="PF24559">
    <property type="entry name" value="UBA_RAD5A"/>
    <property type="match status" value="1"/>
</dbReference>
<evidence type="ECO:0000256" key="7">
    <source>
        <dbReference type="ARBA" id="ARBA00023242"/>
    </source>
</evidence>
<organism evidence="9 10">
    <name type="scientific">Sphagnum jensenii</name>
    <dbReference type="NCBI Taxonomy" id="128206"/>
    <lineage>
        <taxon>Eukaryota</taxon>
        <taxon>Viridiplantae</taxon>
        <taxon>Streptophyta</taxon>
        <taxon>Embryophyta</taxon>
        <taxon>Bryophyta</taxon>
        <taxon>Sphagnophytina</taxon>
        <taxon>Sphagnopsida</taxon>
        <taxon>Sphagnales</taxon>
        <taxon>Sphagnaceae</taxon>
        <taxon>Sphagnum</taxon>
    </lineage>
</organism>
<gene>
    <name evidence="9" type="ORF">CSSPJE1EN2_LOCUS26111</name>
</gene>
<proteinExistence type="predicted"/>
<accession>A0ABP0ZZR4</accession>
<keyword evidence="6" id="KW-0067">ATP-binding</keyword>
<dbReference type="PANTHER" id="PTHR45626:SF22">
    <property type="entry name" value="DNA REPAIR PROTEIN RAD5"/>
    <property type="match status" value="1"/>
</dbReference>
<evidence type="ECO:0000259" key="8">
    <source>
        <dbReference type="PROSITE" id="PS51192"/>
    </source>
</evidence>
<evidence type="ECO:0000313" key="10">
    <source>
        <dbReference type="Proteomes" id="UP001497522"/>
    </source>
</evidence>
<keyword evidence="5" id="KW-0862">Zinc</keyword>
<dbReference type="EMBL" id="CAXHBF010000433">
    <property type="protein sequence ID" value="CAK9856179.1"/>
    <property type="molecule type" value="Genomic_DNA"/>
</dbReference>
<dbReference type="InterPro" id="IPR050628">
    <property type="entry name" value="SNF2_RAD54_helicase_TF"/>
</dbReference>
<dbReference type="Proteomes" id="UP001497522">
    <property type="component" value="Unassembled WGS sequence"/>
</dbReference>
<keyword evidence="7" id="KW-0539">Nucleus</keyword>
<dbReference type="SMART" id="SM00487">
    <property type="entry name" value="DEXDc"/>
    <property type="match status" value="1"/>
</dbReference>
<reference evidence="9" key="1">
    <citation type="submission" date="2024-03" db="EMBL/GenBank/DDBJ databases">
        <authorList>
            <consortium name="ELIXIR-Norway"/>
            <consortium name="Elixir Norway"/>
        </authorList>
    </citation>
    <scope>NUCLEOTIDE SEQUENCE</scope>
</reference>
<dbReference type="InterPro" id="IPR014905">
    <property type="entry name" value="HIRAN"/>
</dbReference>
<dbReference type="Gene3D" id="3.40.50.10810">
    <property type="entry name" value="Tandem AAA-ATPase domain"/>
    <property type="match status" value="2"/>
</dbReference>
<keyword evidence="2" id="KW-0479">Metal-binding</keyword>